<evidence type="ECO:0000313" key="3">
    <source>
        <dbReference type="Proteomes" id="UP000009375"/>
    </source>
</evidence>
<dbReference type="EMBL" id="GG730077">
    <property type="protein sequence ID" value="EEZ92458.1"/>
    <property type="molecule type" value="Genomic_DNA"/>
</dbReference>
<name>D2EGN8_PARA4</name>
<evidence type="ECO:0000313" key="2">
    <source>
        <dbReference type="EMBL" id="EEZ92458.1"/>
    </source>
</evidence>
<proteinExistence type="predicted"/>
<protein>
    <recommendedName>
        <fullName evidence="4">DUF2341 domain-containing protein</fullName>
    </recommendedName>
</protein>
<feature type="transmembrane region" description="Helical" evidence="1">
    <location>
        <begin position="12"/>
        <end position="33"/>
    </location>
</feature>
<gene>
    <name evidence="2" type="ORF">BJBARM4_0937</name>
</gene>
<dbReference type="AlphaFoldDB" id="D2EGN8"/>
<evidence type="ECO:0000256" key="1">
    <source>
        <dbReference type="SAM" id="Phobius"/>
    </source>
</evidence>
<evidence type="ECO:0008006" key="4">
    <source>
        <dbReference type="Google" id="ProtNLM"/>
    </source>
</evidence>
<keyword evidence="1" id="KW-0472">Membrane</keyword>
<organism evidence="2 3">
    <name type="scientific">Candidatus Parvarchaeum acidiphilum ARMAN-4</name>
    <dbReference type="NCBI Taxonomy" id="662760"/>
    <lineage>
        <taxon>Archaea</taxon>
        <taxon>Candidatus Parvarchaeota</taxon>
        <taxon>Candidatus Parvarchaeum</taxon>
    </lineage>
</organism>
<accession>D2EGN8</accession>
<keyword evidence="1" id="KW-0812">Transmembrane</keyword>
<dbReference type="Proteomes" id="UP000009375">
    <property type="component" value="Unassembled WGS sequence"/>
</dbReference>
<sequence>MQIGSKSQSSLEYLLVMGIAIFILAAAISYALYYQVGYNSAGTSQDLQLAATSIANAVNSLSGPGIGSSQQFSFSSPGLNLVSSICNTSVSLSFGGEEASQSLSLNTNGELPISSGTYVGKVTLVKENGKPEAQIMMDLPISYISTSYIFNPSSVFYNVSFLDTNGNLVGDVNFTLIIYNHNKVIAEQNESTLTGFYSGSITPSNGGQFLSGSTAEIYVSSLNIISPSCLLPQQLLIIPKNIINYIPLTIKNSQSTATPSPFQQEVVVDSADYQQYEASNLQNVEFFYPNGTIINSWLESGNSNTVTSSVYWLKLSGIPASSSITIYMGFASTSTNLFNTVNVGEAPQLSPTYGEYNNIADVMNTGLLYQFYQLNGGGIQSQATVYQAQLTPNSVFAYGSLTATAGPTLYQSALSGSSQDVNGATDPNVIINYQYSYSGGSPFPNPPITNPGDVIMKAIGFVVVNSPTTIYGLSDDGMGIGYSNGRRIIDAMVRRIIYFQ</sequence>
<reference evidence="2 3" key="1">
    <citation type="journal article" date="2010" name="Proc. Natl. Acad. Sci. U.S.A.">
        <title>Enigmatic, ultrasmall, uncultivated Archaea.</title>
        <authorList>
            <person name="Baker B.J."/>
            <person name="Comolli L.R."/>
            <person name="Dick G.J."/>
            <person name="Hauser L.J."/>
            <person name="Hyatt D."/>
            <person name="Dill B.D."/>
            <person name="Land M.L."/>
            <person name="Verberkmoes N.C."/>
            <person name="Hettich R.L."/>
            <person name="Banfield J.F."/>
        </authorList>
    </citation>
    <scope>NUCLEOTIDE SEQUENCE [LARGE SCALE GENOMIC DNA]</scope>
</reference>
<keyword evidence="1" id="KW-1133">Transmembrane helix</keyword>